<proteinExistence type="predicted"/>
<feature type="transmembrane region" description="Helical" evidence="1">
    <location>
        <begin position="142"/>
        <end position="159"/>
    </location>
</feature>
<feature type="transmembrane region" description="Helical" evidence="1">
    <location>
        <begin position="166"/>
        <end position="185"/>
    </location>
</feature>
<feature type="transmembrane region" description="Helical" evidence="1">
    <location>
        <begin position="25"/>
        <end position="44"/>
    </location>
</feature>
<evidence type="ECO:0000313" key="2">
    <source>
        <dbReference type="EMBL" id="MBE9077104.1"/>
    </source>
</evidence>
<dbReference type="EMBL" id="JADEXG010000012">
    <property type="protein sequence ID" value="MBE9077104.1"/>
    <property type="molecule type" value="Genomic_DNA"/>
</dbReference>
<dbReference type="RefSeq" id="WP_193905765.1">
    <property type="nucleotide sequence ID" value="NZ_JADEXG010000012.1"/>
</dbReference>
<evidence type="ECO:0008006" key="4">
    <source>
        <dbReference type="Google" id="ProtNLM"/>
    </source>
</evidence>
<feature type="transmembrane region" description="Helical" evidence="1">
    <location>
        <begin position="64"/>
        <end position="86"/>
    </location>
</feature>
<keyword evidence="1" id="KW-0472">Membrane</keyword>
<dbReference type="Proteomes" id="UP000636505">
    <property type="component" value="Unassembled WGS sequence"/>
</dbReference>
<evidence type="ECO:0000256" key="1">
    <source>
        <dbReference type="SAM" id="Phobius"/>
    </source>
</evidence>
<reference evidence="2" key="1">
    <citation type="submission" date="2020-10" db="EMBL/GenBank/DDBJ databases">
        <authorList>
            <person name="Castelo-Branco R."/>
            <person name="Eusebio N."/>
            <person name="Adriana R."/>
            <person name="Vieira A."/>
            <person name="Brugerolle De Fraissinette N."/>
            <person name="Rezende De Castro R."/>
            <person name="Schneider M.P."/>
            <person name="Vasconcelos V."/>
            <person name="Leao P.N."/>
        </authorList>
    </citation>
    <scope>NUCLEOTIDE SEQUENCE</scope>
    <source>
        <strain evidence="2">LEGE 07310</strain>
    </source>
</reference>
<keyword evidence="1" id="KW-1133">Transmembrane helix</keyword>
<comment type="caution">
    <text evidence="2">The sequence shown here is derived from an EMBL/GenBank/DDBJ whole genome shotgun (WGS) entry which is preliminary data.</text>
</comment>
<keyword evidence="3" id="KW-1185">Reference proteome</keyword>
<gene>
    <name evidence="2" type="ORF">IQ241_07300</name>
</gene>
<accession>A0A8J7DQT6</accession>
<dbReference type="AlphaFoldDB" id="A0A8J7DQT6"/>
<protein>
    <recommendedName>
        <fullName evidence="4">Cobalamin biosynthesis protein CobQ</fullName>
    </recommendedName>
</protein>
<feature type="transmembrane region" description="Helical" evidence="1">
    <location>
        <begin position="93"/>
        <end position="112"/>
    </location>
</feature>
<name>A0A8J7DQT6_9CYAN</name>
<sequence length="187" mass="21484">MNTPSHAILNLAILGRRSQPQFNPVIVIGALLPDVAMFMFYGWARLIARIPDWQIWRELYYEPVWQNIFDLANSIPLALIGLGIALYYRRTAIALLFASIILHCLEDLPLHHDDGHRHFWPFSQFRFVSPVSYWDPAHHGNIAGSLEVAVVLIASLYIFRRIRSCWGKGLLIAVNLLALTQYSWLFS</sequence>
<keyword evidence="1" id="KW-0812">Transmembrane</keyword>
<evidence type="ECO:0000313" key="3">
    <source>
        <dbReference type="Proteomes" id="UP000636505"/>
    </source>
</evidence>
<organism evidence="2 3">
    <name type="scientific">Vasconcelosia minhoensis LEGE 07310</name>
    <dbReference type="NCBI Taxonomy" id="915328"/>
    <lineage>
        <taxon>Bacteria</taxon>
        <taxon>Bacillati</taxon>
        <taxon>Cyanobacteriota</taxon>
        <taxon>Cyanophyceae</taxon>
        <taxon>Nodosilineales</taxon>
        <taxon>Cymatolegaceae</taxon>
        <taxon>Vasconcelosia</taxon>
        <taxon>Vasconcelosia minhoensis</taxon>
    </lineage>
</organism>